<sequence length="90" mass="10247">MALARVSAIAFFAQEPQNFIQQEFPRTEGKGLGTMTEANVRTFRGSAAQKGRDGEEVEMQKRESPEVMKERAAVIRYWCLLSLIVLESFY</sequence>
<proteinExistence type="predicted"/>
<reference evidence="1" key="1">
    <citation type="journal article" date="2023" name="G3 (Bethesda)">
        <title>A reference genome for the long-term kleptoplast-retaining sea slug Elysia crispata morphotype clarki.</title>
        <authorList>
            <person name="Eastman K.E."/>
            <person name="Pendleton A.L."/>
            <person name="Shaikh M.A."/>
            <person name="Suttiyut T."/>
            <person name="Ogas R."/>
            <person name="Tomko P."/>
            <person name="Gavelis G."/>
            <person name="Widhalm J.R."/>
            <person name="Wisecaver J.H."/>
        </authorList>
    </citation>
    <scope>NUCLEOTIDE SEQUENCE</scope>
    <source>
        <strain evidence="1">ECLA1</strain>
    </source>
</reference>
<evidence type="ECO:0000313" key="1">
    <source>
        <dbReference type="EMBL" id="KAK3780408.1"/>
    </source>
</evidence>
<gene>
    <name evidence="1" type="ORF">RRG08_062029</name>
</gene>
<accession>A0AAE1A3S7</accession>
<protein>
    <submittedName>
        <fullName evidence="1">Uncharacterized protein</fullName>
    </submittedName>
</protein>
<name>A0AAE1A3S7_9GAST</name>
<keyword evidence="2" id="KW-1185">Reference proteome</keyword>
<organism evidence="1 2">
    <name type="scientific">Elysia crispata</name>
    <name type="common">lettuce slug</name>
    <dbReference type="NCBI Taxonomy" id="231223"/>
    <lineage>
        <taxon>Eukaryota</taxon>
        <taxon>Metazoa</taxon>
        <taxon>Spiralia</taxon>
        <taxon>Lophotrochozoa</taxon>
        <taxon>Mollusca</taxon>
        <taxon>Gastropoda</taxon>
        <taxon>Heterobranchia</taxon>
        <taxon>Euthyneura</taxon>
        <taxon>Panpulmonata</taxon>
        <taxon>Sacoglossa</taxon>
        <taxon>Placobranchoidea</taxon>
        <taxon>Plakobranchidae</taxon>
        <taxon>Elysia</taxon>
    </lineage>
</organism>
<dbReference type="AlphaFoldDB" id="A0AAE1A3S7"/>
<evidence type="ECO:0000313" key="2">
    <source>
        <dbReference type="Proteomes" id="UP001283361"/>
    </source>
</evidence>
<comment type="caution">
    <text evidence="1">The sequence shown here is derived from an EMBL/GenBank/DDBJ whole genome shotgun (WGS) entry which is preliminary data.</text>
</comment>
<dbReference type="EMBL" id="JAWDGP010002732">
    <property type="protein sequence ID" value="KAK3780408.1"/>
    <property type="molecule type" value="Genomic_DNA"/>
</dbReference>
<dbReference type="Proteomes" id="UP001283361">
    <property type="component" value="Unassembled WGS sequence"/>
</dbReference>